<evidence type="ECO:0000313" key="8">
    <source>
        <dbReference type="EMBL" id="MFC6889844.1"/>
    </source>
</evidence>
<name>A0ABD5UK36_9EURY</name>
<dbReference type="Gene3D" id="2.60.40.420">
    <property type="entry name" value="Cupredoxins - blue copper proteins"/>
    <property type="match status" value="1"/>
</dbReference>
<dbReference type="AlphaFoldDB" id="A0ABD5UK36"/>
<dbReference type="InterPro" id="IPR002387">
    <property type="entry name" value="Plastocyanin"/>
</dbReference>
<feature type="binding site" evidence="5">
    <location>
        <position position="127"/>
    </location>
    <ligand>
        <name>Cu cation</name>
        <dbReference type="ChEBI" id="CHEBI:23378"/>
    </ligand>
</feature>
<dbReference type="InterPro" id="IPR008972">
    <property type="entry name" value="Cupredoxin"/>
</dbReference>
<feature type="compositionally biased region" description="Acidic residues" evidence="6">
    <location>
        <begin position="33"/>
        <end position="44"/>
    </location>
</feature>
<organism evidence="8 9">
    <name type="scientific">Halorubrum trueperi</name>
    <dbReference type="NCBI Taxonomy" id="2004704"/>
    <lineage>
        <taxon>Archaea</taxon>
        <taxon>Methanobacteriati</taxon>
        <taxon>Methanobacteriota</taxon>
        <taxon>Stenosarchaea group</taxon>
        <taxon>Halobacteria</taxon>
        <taxon>Halobacteriales</taxon>
        <taxon>Haloferacaceae</taxon>
        <taxon>Halorubrum</taxon>
    </lineage>
</organism>
<dbReference type="NCBIfam" id="TIGR03102">
    <property type="entry name" value="halo_cynanin"/>
    <property type="match status" value="1"/>
</dbReference>
<dbReference type="CDD" id="cd04220">
    <property type="entry name" value="Halocyanin"/>
    <property type="match status" value="1"/>
</dbReference>
<evidence type="ECO:0000256" key="2">
    <source>
        <dbReference type="ARBA" id="ARBA00022723"/>
    </source>
</evidence>
<keyword evidence="3" id="KW-0249">Electron transport</keyword>
<dbReference type="RefSeq" id="WP_379769041.1">
    <property type="nucleotide sequence ID" value="NZ_JBHSXI010000012.1"/>
</dbReference>
<evidence type="ECO:0000256" key="3">
    <source>
        <dbReference type="ARBA" id="ARBA00022982"/>
    </source>
</evidence>
<evidence type="ECO:0000256" key="1">
    <source>
        <dbReference type="ARBA" id="ARBA00022448"/>
    </source>
</evidence>
<evidence type="ECO:0000256" key="4">
    <source>
        <dbReference type="ARBA" id="ARBA00023008"/>
    </source>
</evidence>
<evidence type="ECO:0000256" key="6">
    <source>
        <dbReference type="SAM" id="MobiDB-lite"/>
    </source>
</evidence>
<dbReference type="SUPFAM" id="SSF49503">
    <property type="entry name" value="Cupredoxins"/>
    <property type="match status" value="1"/>
</dbReference>
<sequence>MTERTRRSLLAAAGSVAAVPLAGCADAILPGGGDDEDNGSDEEPVDRTGEETVDVAVGGDGGLSFVPANVVVDAGTTVVWEWTGVGGTHDVVARDGTFESDLSGTEGYTFERAFEEPGVYEYVCTPHQTRGMVGSVEVVE</sequence>
<feature type="binding site" evidence="5">
    <location>
        <position position="89"/>
    </location>
    <ligand>
        <name>Cu cation</name>
        <dbReference type="ChEBI" id="CHEBI:23378"/>
    </ligand>
</feature>
<evidence type="ECO:0000259" key="7">
    <source>
        <dbReference type="Pfam" id="PF00127"/>
    </source>
</evidence>
<keyword evidence="4 5" id="KW-0186">Copper</keyword>
<dbReference type="PROSITE" id="PS51318">
    <property type="entry name" value="TAT"/>
    <property type="match status" value="1"/>
</dbReference>
<reference evidence="8 9" key="1">
    <citation type="journal article" date="2019" name="Int. J. Syst. Evol. Microbiol.">
        <title>The Global Catalogue of Microorganisms (GCM) 10K type strain sequencing project: providing services to taxonomists for standard genome sequencing and annotation.</title>
        <authorList>
            <consortium name="The Broad Institute Genomics Platform"/>
            <consortium name="The Broad Institute Genome Sequencing Center for Infectious Disease"/>
            <person name="Wu L."/>
            <person name="Ma J."/>
        </authorList>
    </citation>
    <scope>NUCLEOTIDE SEQUENCE [LARGE SCALE GENOMIC DNA]</scope>
    <source>
        <strain evidence="8 9">Y73</strain>
    </source>
</reference>
<dbReference type="InterPro" id="IPR000923">
    <property type="entry name" value="BlueCu_1"/>
</dbReference>
<dbReference type="GO" id="GO:0046872">
    <property type="term" value="F:metal ion binding"/>
    <property type="evidence" value="ECO:0007669"/>
    <property type="project" value="UniProtKB-KW"/>
</dbReference>
<dbReference type="InterPro" id="IPR028871">
    <property type="entry name" value="BlueCu_1_BS"/>
</dbReference>
<keyword evidence="2 5" id="KW-0479">Metal-binding</keyword>
<dbReference type="PROSITE" id="PS00196">
    <property type="entry name" value="COPPER_BLUE"/>
    <property type="match status" value="1"/>
</dbReference>
<comment type="caution">
    <text evidence="8">The sequence shown here is derived from an EMBL/GenBank/DDBJ whole genome shotgun (WGS) entry which is preliminary data.</text>
</comment>
<gene>
    <name evidence="8" type="ORF">ACFQEY_12560</name>
</gene>
<dbReference type="EMBL" id="JBHSXI010000012">
    <property type="protein sequence ID" value="MFC6889844.1"/>
    <property type="molecule type" value="Genomic_DNA"/>
</dbReference>
<comment type="cofactor">
    <cofactor evidence="5">
        <name>Cu(2+)</name>
        <dbReference type="ChEBI" id="CHEBI:29036"/>
    </cofactor>
    <text evidence="5">The crystal structure with reduced Cu(1+) has also been determined.</text>
</comment>
<keyword evidence="1" id="KW-0813">Transport</keyword>
<feature type="binding site" evidence="5">
    <location>
        <position position="124"/>
    </location>
    <ligand>
        <name>Cu cation</name>
        <dbReference type="ChEBI" id="CHEBI:23378"/>
    </ligand>
</feature>
<accession>A0ABD5UK36</accession>
<evidence type="ECO:0000313" key="9">
    <source>
        <dbReference type="Proteomes" id="UP001596333"/>
    </source>
</evidence>
<dbReference type="PRINTS" id="PR00157">
    <property type="entry name" value="PLASTOCYANIN"/>
</dbReference>
<dbReference type="Pfam" id="PF00127">
    <property type="entry name" value="Copper-bind"/>
    <property type="match status" value="1"/>
</dbReference>
<feature type="region of interest" description="Disordered" evidence="6">
    <location>
        <begin position="29"/>
        <end position="49"/>
    </location>
</feature>
<feature type="binding site" evidence="5">
    <location>
        <position position="132"/>
    </location>
    <ligand>
        <name>Cu cation</name>
        <dbReference type="ChEBI" id="CHEBI:23378"/>
    </ligand>
</feature>
<dbReference type="Proteomes" id="UP001596333">
    <property type="component" value="Unassembled WGS sequence"/>
</dbReference>
<proteinExistence type="predicted"/>
<dbReference type="InterPro" id="IPR017533">
    <property type="entry name" value="Halocyanin"/>
</dbReference>
<keyword evidence="9" id="KW-1185">Reference proteome</keyword>
<feature type="domain" description="Blue (type 1) copper" evidence="7">
    <location>
        <begin position="58"/>
        <end position="138"/>
    </location>
</feature>
<dbReference type="InterPro" id="IPR006311">
    <property type="entry name" value="TAT_signal"/>
</dbReference>
<protein>
    <submittedName>
        <fullName evidence="8">Halocyanin domain-containing protein</fullName>
    </submittedName>
</protein>
<evidence type="ECO:0000256" key="5">
    <source>
        <dbReference type="PIRSR" id="PIRSR602387-1"/>
    </source>
</evidence>